<dbReference type="AlphaFoldDB" id="A0A7W9CVH4"/>
<accession>A0A7W9CVH4</accession>
<dbReference type="EMBL" id="JACHOO010000003">
    <property type="protein sequence ID" value="MBB5752648.1"/>
    <property type="molecule type" value="Genomic_DNA"/>
</dbReference>
<name>A0A7W9CVH4_9HYPH</name>
<comment type="caution">
    <text evidence="2">The sequence shown here is derived from an EMBL/GenBank/DDBJ whole genome shotgun (WGS) entry which is preliminary data.</text>
</comment>
<protein>
    <submittedName>
        <fullName evidence="2">Uncharacterized protein</fullName>
    </submittedName>
</protein>
<dbReference type="Proteomes" id="UP000523821">
    <property type="component" value="Unassembled WGS sequence"/>
</dbReference>
<reference evidence="2 3" key="1">
    <citation type="submission" date="2020-08" db="EMBL/GenBank/DDBJ databases">
        <title>Genomic Encyclopedia of Type Strains, Phase IV (KMG-IV): sequencing the most valuable type-strain genomes for metagenomic binning, comparative biology and taxonomic classification.</title>
        <authorList>
            <person name="Goeker M."/>
        </authorList>
    </citation>
    <scope>NUCLEOTIDE SEQUENCE [LARGE SCALE GENOMIC DNA]</scope>
    <source>
        <strain evidence="2 3">DSM 16268</strain>
    </source>
</reference>
<evidence type="ECO:0000313" key="2">
    <source>
        <dbReference type="EMBL" id="MBB5752648.1"/>
    </source>
</evidence>
<gene>
    <name evidence="2" type="ORF">GGQ63_001702</name>
</gene>
<keyword evidence="3" id="KW-1185">Reference proteome</keyword>
<sequence>MMTDGEPPSSARAAAGDAAEESARGSAGRRLRALAALLLAPLFALLLVADPAAPLRYDPASGRVEWNGADHRPSLALLERVDPARKPAEPRGEGGASATPPAAPRLPLFPATQRPWRPAAAGTRLERSGASAFEARAPPAR</sequence>
<evidence type="ECO:0000313" key="3">
    <source>
        <dbReference type="Proteomes" id="UP000523821"/>
    </source>
</evidence>
<feature type="compositionally biased region" description="Basic and acidic residues" evidence="1">
    <location>
        <begin position="80"/>
        <end position="92"/>
    </location>
</feature>
<feature type="region of interest" description="Disordered" evidence="1">
    <location>
        <begin position="1"/>
        <end position="26"/>
    </location>
</feature>
<feature type="region of interest" description="Disordered" evidence="1">
    <location>
        <begin position="80"/>
        <end position="141"/>
    </location>
</feature>
<feature type="compositionally biased region" description="Low complexity" evidence="1">
    <location>
        <begin position="96"/>
        <end position="112"/>
    </location>
</feature>
<organism evidence="2 3">
    <name type="scientific">Prosthecomicrobium pneumaticum</name>
    <dbReference type="NCBI Taxonomy" id="81895"/>
    <lineage>
        <taxon>Bacteria</taxon>
        <taxon>Pseudomonadati</taxon>
        <taxon>Pseudomonadota</taxon>
        <taxon>Alphaproteobacteria</taxon>
        <taxon>Hyphomicrobiales</taxon>
        <taxon>Kaistiaceae</taxon>
        <taxon>Prosthecomicrobium</taxon>
    </lineage>
</organism>
<evidence type="ECO:0000256" key="1">
    <source>
        <dbReference type="SAM" id="MobiDB-lite"/>
    </source>
</evidence>
<proteinExistence type="predicted"/>